<sequence>MQIFGPIRVSTSQATQANNRITPPQPGQGSATRSAGPVDQLDISSAAKAAFGSAPTDAVAGGGEIRLDRVAEIRRAIADGSYDTPEKMDMAMSRMLDRFA</sequence>
<name>A0A517MLU5_9BACT</name>
<evidence type="ECO:0000259" key="2">
    <source>
        <dbReference type="Pfam" id="PF04316"/>
    </source>
</evidence>
<dbReference type="SUPFAM" id="SSF101498">
    <property type="entry name" value="Anti-sigma factor FlgM"/>
    <property type="match status" value="1"/>
</dbReference>
<evidence type="ECO:0000256" key="1">
    <source>
        <dbReference type="SAM" id="MobiDB-lite"/>
    </source>
</evidence>
<dbReference type="RefSeq" id="WP_145354094.1">
    <property type="nucleotide sequence ID" value="NZ_CP036262.1"/>
</dbReference>
<evidence type="ECO:0000313" key="4">
    <source>
        <dbReference type="Proteomes" id="UP000320672"/>
    </source>
</evidence>
<dbReference type="Proteomes" id="UP000320672">
    <property type="component" value="Chromosome"/>
</dbReference>
<protein>
    <submittedName>
        <fullName evidence="3">Anti-sigma-28 factor, FlgM</fullName>
    </submittedName>
</protein>
<proteinExistence type="predicted"/>
<feature type="compositionally biased region" description="Polar residues" evidence="1">
    <location>
        <begin position="9"/>
        <end position="33"/>
    </location>
</feature>
<dbReference type="OrthoDB" id="280802at2"/>
<dbReference type="AlphaFoldDB" id="A0A517MLU5"/>
<evidence type="ECO:0000313" key="3">
    <source>
        <dbReference type="EMBL" id="QDS95868.1"/>
    </source>
</evidence>
<dbReference type="Pfam" id="PF04316">
    <property type="entry name" value="FlgM"/>
    <property type="match status" value="1"/>
</dbReference>
<gene>
    <name evidence="3" type="ORF">FF011L_46690</name>
</gene>
<feature type="domain" description="Anti-sigma-28 factor FlgM C-terminal" evidence="2">
    <location>
        <begin position="39"/>
        <end position="83"/>
    </location>
</feature>
<dbReference type="EMBL" id="CP036262">
    <property type="protein sequence ID" value="QDS95868.1"/>
    <property type="molecule type" value="Genomic_DNA"/>
</dbReference>
<organism evidence="3 4">
    <name type="scientific">Roseimaritima multifibrata</name>
    <dbReference type="NCBI Taxonomy" id="1930274"/>
    <lineage>
        <taxon>Bacteria</taxon>
        <taxon>Pseudomonadati</taxon>
        <taxon>Planctomycetota</taxon>
        <taxon>Planctomycetia</taxon>
        <taxon>Pirellulales</taxon>
        <taxon>Pirellulaceae</taxon>
        <taxon>Roseimaritima</taxon>
    </lineage>
</organism>
<dbReference type="InterPro" id="IPR035890">
    <property type="entry name" value="Anti-sigma-28_factor_FlgM_sf"/>
</dbReference>
<accession>A0A517MLU5</accession>
<dbReference type="KEGG" id="rml:FF011L_46690"/>
<reference evidence="3 4" key="1">
    <citation type="submission" date="2019-02" db="EMBL/GenBank/DDBJ databases">
        <title>Deep-cultivation of Planctomycetes and their phenomic and genomic characterization uncovers novel biology.</title>
        <authorList>
            <person name="Wiegand S."/>
            <person name="Jogler M."/>
            <person name="Boedeker C."/>
            <person name="Pinto D."/>
            <person name="Vollmers J."/>
            <person name="Rivas-Marin E."/>
            <person name="Kohn T."/>
            <person name="Peeters S.H."/>
            <person name="Heuer A."/>
            <person name="Rast P."/>
            <person name="Oberbeckmann S."/>
            <person name="Bunk B."/>
            <person name="Jeske O."/>
            <person name="Meyerdierks A."/>
            <person name="Storesund J.E."/>
            <person name="Kallscheuer N."/>
            <person name="Luecker S."/>
            <person name="Lage O.M."/>
            <person name="Pohl T."/>
            <person name="Merkel B.J."/>
            <person name="Hornburger P."/>
            <person name="Mueller R.-W."/>
            <person name="Bruemmer F."/>
            <person name="Labrenz M."/>
            <person name="Spormann A.M."/>
            <person name="Op den Camp H."/>
            <person name="Overmann J."/>
            <person name="Amann R."/>
            <person name="Jetten M.S.M."/>
            <person name="Mascher T."/>
            <person name="Medema M.H."/>
            <person name="Devos D.P."/>
            <person name="Kaster A.-K."/>
            <person name="Ovreas L."/>
            <person name="Rohde M."/>
            <person name="Galperin M.Y."/>
            <person name="Jogler C."/>
        </authorList>
    </citation>
    <scope>NUCLEOTIDE SEQUENCE [LARGE SCALE GENOMIC DNA]</scope>
    <source>
        <strain evidence="3 4">FF011L</strain>
    </source>
</reference>
<dbReference type="InterPro" id="IPR031316">
    <property type="entry name" value="FlgM_C"/>
</dbReference>
<keyword evidence="4" id="KW-1185">Reference proteome</keyword>
<feature type="region of interest" description="Disordered" evidence="1">
    <location>
        <begin position="1"/>
        <end position="39"/>
    </location>
</feature>